<evidence type="ECO:0000313" key="4">
    <source>
        <dbReference type="Proteomes" id="UP001516023"/>
    </source>
</evidence>
<dbReference type="Proteomes" id="UP001516023">
    <property type="component" value="Unassembled WGS sequence"/>
</dbReference>
<protein>
    <recommendedName>
        <fullName evidence="2">ShKT domain-containing protein</fullName>
    </recommendedName>
</protein>
<dbReference type="InterPro" id="IPR003582">
    <property type="entry name" value="ShKT_dom"/>
</dbReference>
<name>A0ABD3QD87_9STRA</name>
<dbReference type="Pfam" id="PF13661">
    <property type="entry name" value="2OG-FeII_Oxy_4"/>
    <property type="match status" value="1"/>
</dbReference>
<dbReference type="SMART" id="SM00254">
    <property type="entry name" value="ShKT"/>
    <property type="match status" value="2"/>
</dbReference>
<keyword evidence="1" id="KW-0732">Signal</keyword>
<dbReference type="PANTHER" id="PTHR12117:SF0">
    <property type="entry name" value="PROLYL 3-HYDROXYLASE OGFOD1"/>
    <property type="match status" value="1"/>
</dbReference>
<accession>A0ABD3QD87</accession>
<evidence type="ECO:0000313" key="3">
    <source>
        <dbReference type="EMBL" id="KAL3798354.1"/>
    </source>
</evidence>
<dbReference type="PANTHER" id="PTHR12117">
    <property type="entry name" value="HISTONE ACETYLTRANSFERASE COMPLEX"/>
    <property type="match status" value="1"/>
</dbReference>
<dbReference type="PROSITE" id="PS51670">
    <property type="entry name" value="SHKT"/>
    <property type="match status" value="1"/>
</dbReference>
<evidence type="ECO:0000256" key="1">
    <source>
        <dbReference type="SAM" id="SignalP"/>
    </source>
</evidence>
<dbReference type="EMBL" id="JABMIG020000046">
    <property type="protein sequence ID" value="KAL3798354.1"/>
    <property type="molecule type" value="Genomic_DNA"/>
</dbReference>
<evidence type="ECO:0000259" key="2">
    <source>
        <dbReference type="PROSITE" id="PS51670"/>
    </source>
</evidence>
<organism evidence="3 4">
    <name type="scientific">Cyclotella cryptica</name>
    <dbReference type="NCBI Taxonomy" id="29204"/>
    <lineage>
        <taxon>Eukaryota</taxon>
        <taxon>Sar</taxon>
        <taxon>Stramenopiles</taxon>
        <taxon>Ochrophyta</taxon>
        <taxon>Bacillariophyta</taxon>
        <taxon>Coscinodiscophyceae</taxon>
        <taxon>Thalassiosirophycidae</taxon>
        <taxon>Stephanodiscales</taxon>
        <taxon>Stephanodiscaceae</taxon>
        <taxon>Cyclotella</taxon>
    </lineage>
</organism>
<dbReference type="AlphaFoldDB" id="A0ABD3QD87"/>
<feature type="domain" description="ShKT" evidence="2">
    <location>
        <begin position="112"/>
        <end position="145"/>
    </location>
</feature>
<reference evidence="3 4" key="1">
    <citation type="journal article" date="2020" name="G3 (Bethesda)">
        <title>Improved Reference Genome for Cyclotella cryptica CCMP332, a Model for Cell Wall Morphogenesis, Salinity Adaptation, and Lipid Production in Diatoms (Bacillariophyta).</title>
        <authorList>
            <person name="Roberts W.R."/>
            <person name="Downey K.M."/>
            <person name="Ruck E.C."/>
            <person name="Traller J.C."/>
            <person name="Alverson A.J."/>
        </authorList>
    </citation>
    <scope>NUCLEOTIDE SEQUENCE [LARGE SCALE GENOMIC DNA]</scope>
    <source>
        <strain evidence="3 4">CCMP332</strain>
    </source>
</reference>
<feature type="chain" id="PRO_5044862114" description="ShKT domain-containing protein" evidence="1">
    <location>
        <begin position="34"/>
        <end position="461"/>
    </location>
</feature>
<dbReference type="InterPro" id="IPR051842">
    <property type="entry name" value="uS12_prolyl_hydroxylase"/>
</dbReference>
<keyword evidence="4" id="KW-1185">Reference proteome</keyword>
<proteinExistence type="predicted"/>
<dbReference type="Gene3D" id="2.60.120.620">
    <property type="entry name" value="q2cbj1_9rhob like domain"/>
    <property type="match status" value="1"/>
</dbReference>
<gene>
    <name evidence="3" type="ORF">HJC23_005007</name>
</gene>
<feature type="signal peptide" evidence="1">
    <location>
        <begin position="1"/>
        <end position="33"/>
    </location>
</feature>
<sequence>MRAMSVNDERSGFLLSRCILSLLSVLVYRRSLAANPENDVCLSGNCPSTSNLHFIEGHCFDWNDSCSKWASEAACLTNPGYMLYYCGTSCDTCDYLTQAENAFERGKNKGGCYDDYFDCKEWALGGQCENDNDTVKSCRYSCKACEDDEVMKSFKNNNFTLPKIGDDIREYLNPKLFENHTFLESIKKKIQRGQAVVIRNAFKLEYAEAMHRELNALEAAFRLHEYFSEEDRFSYHHHNIYTLTNYGPVMDATYHLFNSNATKKFATEVTGRRCGGETDPSASWYKVGDHSLPHTDYAEQRTVAYVWHLSKNWKPGWGGHLYWMNEHPWNAFLDASFNTLVLFSVNALSHHMVTAVNPLAGNEKRLTINGWWKDDWMPSFEVGTHEFAAGYSDWIDYFTEDDARILELTGDQTLAVDDLVGDCKNAKDSLAERCDKLARLQAKINVLSRPAKYREVDILEL</sequence>
<dbReference type="InterPro" id="IPR039558">
    <property type="entry name" value="TPA1/OFD1_N"/>
</dbReference>
<comment type="caution">
    <text evidence="3">The sequence shown here is derived from an EMBL/GenBank/DDBJ whole genome shotgun (WGS) entry which is preliminary data.</text>
</comment>